<dbReference type="SMART" id="SM00408">
    <property type="entry name" value="IGc2"/>
    <property type="match status" value="2"/>
</dbReference>
<dbReference type="FunFam" id="2.60.40.10:FF:000129">
    <property type="entry name" value="CLUMA_CG018772, isoform A"/>
    <property type="match status" value="1"/>
</dbReference>
<gene>
    <name evidence="5" type="primary">LOC108666624</name>
</gene>
<name>A0A8B7N599_HYAAZ</name>
<dbReference type="PANTHER" id="PTHR23279:SF46">
    <property type="entry name" value="DEFECTIVE PROBOSCIS EXTENSION RESPONSE 10, ISOFORM A-RELATED"/>
    <property type="match status" value="1"/>
</dbReference>
<feature type="domain" description="Ig-like" evidence="3">
    <location>
        <begin position="212"/>
        <end position="304"/>
    </location>
</feature>
<dbReference type="KEGG" id="hazt:108666624"/>
<evidence type="ECO:0000259" key="3">
    <source>
        <dbReference type="PROSITE" id="PS50835"/>
    </source>
</evidence>
<organism evidence="4 5">
    <name type="scientific">Hyalella azteca</name>
    <name type="common">Amphipod</name>
    <dbReference type="NCBI Taxonomy" id="294128"/>
    <lineage>
        <taxon>Eukaryota</taxon>
        <taxon>Metazoa</taxon>
        <taxon>Ecdysozoa</taxon>
        <taxon>Arthropoda</taxon>
        <taxon>Crustacea</taxon>
        <taxon>Multicrustacea</taxon>
        <taxon>Malacostraca</taxon>
        <taxon>Eumalacostraca</taxon>
        <taxon>Peracarida</taxon>
        <taxon>Amphipoda</taxon>
        <taxon>Senticaudata</taxon>
        <taxon>Talitrida</taxon>
        <taxon>Talitroidea</taxon>
        <taxon>Hyalellidae</taxon>
        <taxon>Hyalella</taxon>
    </lineage>
</organism>
<reference evidence="5" key="1">
    <citation type="submission" date="2025-08" db="UniProtKB">
        <authorList>
            <consortium name="RefSeq"/>
        </authorList>
    </citation>
    <scope>IDENTIFICATION</scope>
    <source>
        <tissue evidence="5">Whole organism</tissue>
    </source>
</reference>
<feature type="domain" description="Ig-like" evidence="3">
    <location>
        <begin position="109"/>
        <end position="196"/>
    </location>
</feature>
<dbReference type="Pfam" id="PF13927">
    <property type="entry name" value="Ig_3"/>
    <property type="match status" value="1"/>
</dbReference>
<proteinExistence type="predicted"/>
<dbReference type="GeneID" id="108666624"/>
<dbReference type="InterPro" id="IPR007110">
    <property type="entry name" value="Ig-like_dom"/>
</dbReference>
<dbReference type="PROSITE" id="PS50835">
    <property type="entry name" value="IG_LIKE"/>
    <property type="match status" value="2"/>
</dbReference>
<dbReference type="OrthoDB" id="190835at2759"/>
<dbReference type="AlphaFoldDB" id="A0A8B7N599"/>
<dbReference type="InterPro" id="IPR003599">
    <property type="entry name" value="Ig_sub"/>
</dbReference>
<dbReference type="PANTHER" id="PTHR23279">
    <property type="entry name" value="DEFECTIVE PROBOSCIS EXTENSION RESPONSE DPR -RELATED"/>
    <property type="match status" value="1"/>
</dbReference>
<dbReference type="InterPro" id="IPR036179">
    <property type="entry name" value="Ig-like_dom_sf"/>
</dbReference>
<evidence type="ECO:0000313" key="4">
    <source>
        <dbReference type="Proteomes" id="UP000694843"/>
    </source>
</evidence>
<dbReference type="InterPro" id="IPR013098">
    <property type="entry name" value="Ig_I-set"/>
</dbReference>
<evidence type="ECO:0000256" key="1">
    <source>
        <dbReference type="SAM" id="MobiDB-lite"/>
    </source>
</evidence>
<dbReference type="InterPro" id="IPR003598">
    <property type="entry name" value="Ig_sub2"/>
</dbReference>
<evidence type="ECO:0000256" key="2">
    <source>
        <dbReference type="SAM" id="SignalP"/>
    </source>
</evidence>
<dbReference type="GO" id="GO:0050808">
    <property type="term" value="P:synapse organization"/>
    <property type="evidence" value="ECO:0007669"/>
    <property type="project" value="TreeGrafter"/>
</dbReference>
<dbReference type="GO" id="GO:0032589">
    <property type="term" value="C:neuron projection membrane"/>
    <property type="evidence" value="ECO:0007669"/>
    <property type="project" value="TreeGrafter"/>
</dbReference>
<accession>A0A8B7N599</accession>
<evidence type="ECO:0000313" key="5">
    <source>
        <dbReference type="RefSeq" id="XP_018009026.1"/>
    </source>
</evidence>
<protein>
    <submittedName>
        <fullName evidence="5">Zwei Ig domain protein zig-8</fullName>
    </submittedName>
</protein>
<dbReference type="RefSeq" id="XP_018009026.1">
    <property type="nucleotide sequence ID" value="XM_018153537.2"/>
</dbReference>
<feature type="chain" id="PRO_5034473543" evidence="2">
    <location>
        <begin position="20"/>
        <end position="408"/>
    </location>
</feature>
<feature type="signal peptide" evidence="2">
    <location>
        <begin position="1"/>
        <end position="19"/>
    </location>
</feature>
<dbReference type="SMART" id="SM00409">
    <property type="entry name" value="IG"/>
    <property type="match status" value="2"/>
</dbReference>
<dbReference type="Gene3D" id="2.60.40.10">
    <property type="entry name" value="Immunoglobulins"/>
    <property type="match status" value="2"/>
</dbReference>
<keyword evidence="2" id="KW-0732">Signal</keyword>
<dbReference type="CDD" id="cd00099">
    <property type="entry name" value="IgV"/>
    <property type="match status" value="1"/>
</dbReference>
<dbReference type="SUPFAM" id="SSF48726">
    <property type="entry name" value="Immunoglobulin"/>
    <property type="match status" value="2"/>
</dbReference>
<keyword evidence="4" id="KW-1185">Reference proteome</keyword>
<dbReference type="InterPro" id="IPR013783">
    <property type="entry name" value="Ig-like_fold"/>
</dbReference>
<sequence>MDATRLWFCVASLVLLCRARDTNAVVAYEFVGSHDVDTSPPGSDTARLLFKKSPVVTDSPPRQSHVKPRAASPAPPHLTTTVFSNTLAGPGLAAMFTPPPSFQNNDIKPSFADTTPTNVTVIRGRMAELKCAVNNLGTKSVSWVRHEDIHVLTVGRITFTNDDRFVAHNTPGSNVWSLRIKFPQIRDTGKYECQVSIRPPLARVVLLNVVEPQAVITSGEQLFVDRGSPLNITCVVPDSPEPPRNVFWYHQSKVVTFDGSRQGVSVSTTKGATTTSILRIEDVRLQDSGVYICSPEGMREASVTLTVLHGELPQAMQTGSTCRACFGSHVLLTLIVTYLVGLPAVEALSCVAAVRVSYRVKSTLMTAPCSSQQSFQTKNFSSGKNFTFPNDKKNARFFLTDNLRQCIR</sequence>
<feature type="region of interest" description="Disordered" evidence="1">
    <location>
        <begin position="54"/>
        <end position="77"/>
    </location>
</feature>
<dbReference type="InterPro" id="IPR037448">
    <property type="entry name" value="Zig-8"/>
</dbReference>
<dbReference type="Proteomes" id="UP000694843">
    <property type="component" value="Unplaced"/>
</dbReference>
<dbReference type="Pfam" id="PF07679">
    <property type="entry name" value="I-set"/>
    <property type="match status" value="1"/>
</dbReference>